<sequence length="250" mass="27032">MEDTKVYGSDTGEGIPKKSFFEKISMYVQHVCGSKSLVFFVVQGMIFLVFKNFPTILGTYIRPFIYSIIFNKIDSGCLIESGVRFEIPKKITLGKNVFIGESCWVGTGTGEGNIEIGKNSFIAHRSTLAAQGGNLCIKEHVHVSRGSYINGIGNVTIGNDCMIGPNVVIISGTHNYNDVTIPIRKQGSTKKQIVIEDNVWLAANVNVMPGVTIGEGSVIGAGAVVTKDIPSYSIAVGVPARIIKNRKNDE</sequence>
<dbReference type="SUPFAM" id="SSF51161">
    <property type="entry name" value="Trimeric LpxA-like enzymes"/>
    <property type="match status" value="1"/>
</dbReference>
<dbReference type="Gene3D" id="2.160.10.10">
    <property type="entry name" value="Hexapeptide repeat proteins"/>
    <property type="match status" value="2"/>
</dbReference>
<dbReference type="Pfam" id="PF14602">
    <property type="entry name" value="Hexapep_2"/>
    <property type="match status" value="1"/>
</dbReference>
<reference evidence="5" key="1">
    <citation type="submission" date="2016-06" db="EMBL/GenBank/DDBJ databases">
        <title>Draft genome sequence of Desulfoplanes formicivorans strain Pf12B.</title>
        <authorList>
            <person name="Watanabe M."/>
            <person name="Kojima H."/>
            <person name="Fukui M."/>
        </authorList>
    </citation>
    <scope>NUCLEOTIDE SEQUENCE [LARGE SCALE GENOMIC DNA]</scope>
    <source>
        <strain evidence="5">Pf12B</strain>
    </source>
</reference>
<dbReference type="Proteomes" id="UP000095200">
    <property type="component" value="Unassembled WGS sequence"/>
</dbReference>
<evidence type="ECO:0000256" key="2">
    <source>
        <dbReference type="ARBA" id="ARBA00022737"/>
    </source>
</evidence>
<proteinExistence type="predicted"/>
<dbReference type="InterPro" id="IPR001451">
    <property type="entry name" value="Hexapep"/>
</dbReference>
<dbReference type="STRING" id="1592317.DPF_0038"/>
<dbReference type="EMBL" id="BDFE01000003">
    <property type="protein sequence ID" value="GAU07360.1"/>
    <property type="molecule type" value="Genomic_DNA"/>
</dbReference>
<accession>A0A194ADT1</accession>
<protein>
    <submittedName>
        <fullName evidence="4">Transferase</fullName>
    </submittedName>
</protein>
<dbReference type="InterPro" id="IPR018357">
    <property type="entry name" value="Hexapep_transf_CS"/>
</dbReference>
<evidence type="ECO:0000256" key="1">
    <source>
        <dbReference type="ARBA" id="ARBA00022679"/>
    </source>
</evidence>
<dbReference type="RefSeq" id="WP_083254356.1">
    <property type="nucleotide sequence ID" value="NZ_BDFE01000003.1"/>
</dbReference>
<keyword evidence="2" id="KW-0677">Repeat</keyword>
<dbReference type="PANTHER" id="PTHR23416">
    <property type="entry name" value="SIALIC ACID SYNTHASE-RELATED"/>
    <property type="match status" value="1"/>
</dbReference>
<dbReference type="Pfam" id="PF00132">
    <property type="entry name" value="Hexapep"/>
    <property type="match status" value="1"/>
</dbReference>
<keyword evidence="1 4" id="KW-0808">Transferase</keyword>
<dbReference type="InterPro" id="IPR011004">
    <property type="entry name" value="Trimer_LpxA-like_sf"/>
</dbReference>
<dbReference type="PROSITE" id="PS00101">
    <property type="entry name" value="HEXAPEP_TRANSFERASES"/>
    <property type="match status" value="1"/>
</dbReference>
<keyword evidence="3" id="KW-0012">Acyltransferase</keyword>
<dbReference type="GO" id="GO:0016746">
    <property type="term" value="F:acyltransferase activity"/>
    <property type="evidence" value="ECO:0007669"/>
    <property type="project" value="UniProtKB-KW"/>
</dbReference>
<dbReference type="InterPro" id="IPR051159">
    <property type="entry name" value="Hexapeptide_acetyltransf"/>
</dbReference>
<name>A0A194ADT1_9BACT</name>
<evidence type="ECO:0000256" key="3">
    <source>
        <dbReference type="ARBA" id="ARBA00023315"/>
    </source>
</evidence>
<evidence type="ECO:0000313" key="4">
    <source>
        <dbReference type="EMBL" id="GAU07360.1"/>
    </source>
</evidence>
<organism evidence="4 5">
    <name type="scientific">Desulfoplanes formicivorans</name>
    <dbReference type="NCBI Taxonomy" id="1592317"/>
    <lineage>
        <taxon>Bacteria</taxon>
        <taxon>Pseudomonadati</taxon>
        <taxon>Thermodesulfobacteriota</taxon>
        <taxon>Desulfovibrionia</taxon>
        <taxon>Desulfovibrionales</taxon>
        <taxon>Desulfoplanaceae</taxon>
        <taxon>Desulfoplanes</taxon>
    </lineage>
</organism>
<gene>
    <name evidence="4" type="ORF">DPF_0038</name>
</gene>
<dbReference type="CDD" id="cd04647">
    <property type="entry name" value="LbH_MAT_like"/>
    <property type="match status" value="1"/>
</dbReference>
<dbReference type="OrthoDB" id="272049at2"/>
<evidence type="ECO:0000313" key="5">
    <source>
        <dbReference type="Proteomes" id="UP000095200"/>
    </source>
</evidence>
<keyword evidence="5" id="KW-1185">Reference proteome</keyword>
<dbReference type="AlphaFoldDB" id="A0A194ADT1"/>
<dbReference type="PANTHER" id="PTHR23416:SF78">
    <property type="entry name" value="LIPOPOLYSACCHARIDE BIOSYNTHESIS O-ACETYL TRANSFERASE WBBJ-RELATED"/>
    <property type="match status" value="1"/>
</dbReference>
<comment type="caution">
    <text evidence="4">The sequence shown here is derived from an EMBL/GenBank/DDBJ whole genome shotgun (WGS) entry which is preliminary data.</text>
</comment>